<dbReference type="EMBL" id="LAZR01016906">
    <property type="protein sequence ID" value="KKM02527.1"/>
    <property type="molecule type" value="Genomic_DNA"/>
</dbReference>
<feature type="non-terminal residue" evidence="1">
    <location>
        <position position="1"/>
    </location>
</feature>
<evidence type="ECO:0000313" key="1">
    <source>
        <dbReference type="EMBL" id="KKM02527.1"/>
    </source>
</evidence>
<protein>
    <submittedName>
        <fullName evidence="1">Uncharacterized protein</fullName>
    </submittedName>
</protein>
<name>A0A0F9HH87_9ZZZZ</name>
<dbReference type="AlphaFoldDB" id="A0A0F9HH87"/>
<organism evidence="1">
    <name type="scientific">marine sediment metagenome</name>
    <dbReference type="NCBI Taxonomy" id="412755"/>
    <lineage>
        <taxon>unclassified sequences</taxon>
        <taxon>metagenomes</taxon>
        <taxon>ecological metagenomes</taxon>
    </lineage>
</organism>
<sequence length="57" mass="6668">ELALDQERTLLSHFRALSELLDEVNPITREDFAKQFPRTYNAVLTDNPYSFDLPNEN</sequence>
<gene>
    <name evidence="1" type="ORF">LCGC14_1783600</name>
</gene>
<reference evidence="1" key="1">
    <citation type="journal article" date="2015" name="Nature">
        <title>Complex archaea that bridge the gap between prokaryotes and eukaryotes.</title>
        <authorList>
            <person name="Spang A."/>
            <person name="Saw J.H."/>
            <person name="Jorgensen S.L."/>
            <person name="Zaremba-Niedzwiedzka K."/>
            <person name="Martijn J."/>
            <person name="Lind A.E."/>
            <person name="van Eijk R."/>
            <person name="Schleper C."/>
            <person name="Guy L."/>
            <person name="Ettema T.J."/>
        </authorList>
    </citation>
    <scope>NUCLEOTIDE SEQUENCE</scope>
</reference>
<accession>A0A0F9HH87</accession>
<comment type="caution">
    <text evidence="1">The sequence shown here is derived from an EMBL/GenBank/DDBJ whole genome shotgun (WGS) entry which is preliminary data.</text>
</comment>
<proteinExistence type="predicted"/>